<proteinExistence type="predicted"/>
<dbReference type="EMBL" id="JAGHQM010000019">
    <property type="protein sequence ID" value="KAH0566276.1"/>
    <property type="molecule type" value="Genomic_DNA"/>
</dbReference>
<dbReference type="Proteomes" id="UP000750711">
    <property type="component" value="Unassembled WGS sequence"/>
</dbReference>
<protein>
    <submittedName>
        <fullName evidence="1">Uncharacterized protein</fullName>
    </submittedName>
</protein>
<comment type="caution">
    <text evidence="1">The sequence shown here is derived from an EMBL/GenBank/DDBJ whole genome shotgun (WGS) entry which is preliminary data.</text>
</comment>
<dbReference type="AlphaFoldDB" id="A0A9P8LIZ8"/>
<gene>
    <name evidence="1" type="ORF">GP486_000328</name>
</gene>
<organism evidence="1 2">
    <name type="scientific">Trichoglossum hirsutum</name>
    <dbReference type="NCBI Taxonomy" id="265104"/>
    <lineage>
        <taxon>Eukaryota</taxon>
        <taxon>Fungi</taxon>
        <taxon>Dikarya</taxon>
        <taxon>Ascomycota</taxon>
        <taxon>Pezizomycotina</taxon>
        <taxon>Geoglossomycetes</taxon>
        <taxon>Geoglossales</taxon>
        <taxon>Geoglossaceae</taxon>
        <taxon>Trichoglossum</taxon>
    </lineage>
</organism>
<accession>A0A9P8LIZ8</accession>
<sequence length="304" mass="33959">MAGESAKIPSNSDIITFDLQPDQSELGLLCSNTNNGAYLASSGRKSPFFFSVKRGLEVHGHGKVGDESRPMSLLVFDAVLESTVSNRDRRIKWAVIEVRFEKSRDKADIEDAPSIIQLAPGRPTDAIWCVTESVKRHSDTEYGLPSFKVGPVSVDLRLMRRNGRDADAEIVTYGTISAFSHPYDDYHSYDNYAKWVLKENPSQKSGVPTDLSFAVLLARTEGNFICSVTVSLEVDWAEHVREWFSGTRFWNRGPRFTTFETAISQRSVKVKRGEVINSDSLEQLTECLGDLVSVTVPRFVKKLG</sequence>
<name>A0A9P8LIZ8_9PEZI</name>
<evidence type="ECO:0000313" key="1">
    <source>
        <dbReference type="EMBL" id="KAH0566276.1"/>
    </source>
</evidence>
<reference evidence="1" key="1">
    <citation type="submission" date="2021-03" db="EMBL/GenBank/DDBJ databases">
        <title>Comparative genomics and phylogenomic investigation of the class Geoglossomycetes provide insights into ecological specialization and systematics.</title>
        <authorList>
            <person name="Melie T."/>
            <person name="Pirro S."/>
            <person name="Miller A.N."/>
            <person name="Quandt A."/>
        </authorList>
    </citation>
    <scope>NUCLEOTIDE SEQUENCE</scope>
    <source>
        <strain evidence="1">CAQ_001_2017</strain>
    </source>
</reference>
<keyword evidence="2" id="KW-1185">Reference proteome</keyword>
<evidence type="ECO:0000313" key="2">
    <source>
        <dbReference type="Proteomes" id="UP000750711"/>
    </source>
</evidence>